<name>A0ABQ4DKS7_9CELL</name>
<sequence>MTERRTSPRRATRSLLALVLLVSGLVGVTTASGAAAADLTQFRPGYIISDATFVASGAMSAADVQAFLDARAPSCRPGNDGTPCLRTARFDTWTRPADDRCRGTYVGAGNESAAAVITKVAQACGINPRVLLVMLQKEQGLITASGSSLTASRYQKAMGFGCPDTAPCDTRYYGFYNQLYQAAWQLNNYALNPTRYAHRAGMVNNVRFHPNAACGSSPVLIQNQATASLYNYTPYQPNAAALAAGYGTGDACSSYGNRNFWNYFTDWFGRPDGADPIGVVEAVTATNTTLTVSGWTLDPDTSASTEVHVYVDGVGTSAMADRSRPDVAAAYGKGDRHGFLVTVPAAPGPRSVCTFGISSGPGNNTLLDCRTVVVPDAVPIGAVTSVTAGPDSLTVVGWTLDPDTSAPTEAHIYVDGVGVAVRADRPVAGLNAAHGRGDNHGFTHTVKAKPGARSVCVFGINTAAGANTLLDCRTVVVGASRPPIGSFDGVSVSGSRATVWGWTLDPDTDARTEAHVYVDGVGVSVWADQNRPDVAAAFGVSPARGFSDTRTLAPGQHQACVYAIDTAGGANTLLGCRSFAITNARPMGFIDVLQVDGSRMTVSGWTWDPDTASPNEVHIYVDGVGVALSANLPRPDVAAAHQTSPQRGYTHSRDLAPGRHTVCVYSIDTAGGPHTDVGCRTFTTS</sequence>
<proteinExistence type="predicted"/>
<protein>
    <recommendedName>
        <fullName evidence="3">Hemagglutinin</fullName>
    </recommendedName>
</protein>
<evidence type="ECO:0000313" key="1">
    <source>
        <dbReference type="EMBL" id="GIG39607.1"/>
    </source>
</evidence>
<evidence type="ECO:0000313" key="2">
    <source>
        <dbReference type="Proteomes" id="UP000614741"/>
    </source>
</evidence>
<gene>
    <name evidence="1" type="ORF">Cph01nite_13690</name>
</gene>
<comment type="caution">
    <text evidence="1">The sequence shown here is derived from an EMBL/GenBank/DDBJ whole genome shotgun (WGS) entry which is preliminary data.</text>
</comment>
<reference evidence="1 2" key="1">
    <citation type="submission" date="2021-01" db="EMBL/GenBank/DDBJ databases">
        <title>Whole genome shotgun sequence of Cellulomonas phragmiteti NBRC 110785.</title>
        <authorList>
            <person name="Komaki H."/>
            <person name="Tamura T."/>
        </authorList>
    </citation>
    <scope>NUCLEOTIDE SEQUENCE [LARGE SCALE GENOMIC DNA]</scope>
    <source>
        <strain evidence="1 2">NBRC 110785</strain>
    </source>
</reference>
<dbReference type="EMBL" id="BONP01000006">
    <property type="protein sequence ID" value="GIG39607.1"/>
    <property type="molecule type" value="Genomic_DNA"/>
</dbReference>
<evidence type="ECO:0008006" key="3">
    <source>
        <dbReference type="Google" id="ProtNLM"/>
    </source>
</evidence>
<keyword evidence="2" id="KW-1185">Reference proteome</keyword>
<dbReference type="RefSeq" id="WP_203672594.1">
    <property type="nucleotide sequence ID" value="NZ_BONP01000006.1"/>
</dbReference>
<accession>A0ABQ4DKS7</accession>
<organism evidence="1 2">
    <name type="scientific">Cellulomonas phragmiteti</name>
    <dbReference type="NCBI Taxonomy" id="478780"/>
    <lineage>
        <taxon>Bacteria</taxon>
        <taxon>Bacillati</taxon>
        <taxon>Actinomycetota</taxon>
        <taxon>Actinomycetes</taxon>
        <taxon>Micrococcales</taxon>
        <taxon>Cellulomonadaceae</taxon>
        <taxon>Cellulomonas</taxon>
    </lineage>
</organism>
<dbReference type="Proteomes" id="UP000614741">
    <property type="component" value="Unassembled WGS sequence"/>
</dbReference>